<protein>
    <recommendedName>
        <fullName evidence="13">Ly-6/neurotoxin-like protein 1</fullName>
    </recommendedName>
</protein>
<evidence type="ECO:0000256" key="10">
    <source>
        <dbReference type="ARBA" id="ARBA00023180"/>
    </source>
</evidence>
<evidence type="ECO:0000313" key="18">
    <source>
        <dbReference type="Proteomes" id="UP000694906"/>
    </source>
</evidence>
<dbReference type="GeneID" id="101702588"/>
<dbReference type="SMART" id="SM00134">
    <property type="entry name" value="LU"/>
    <property type="match status" value="1"/>
</dbReference>
<dbReference type="GO" id="GO:0045202">
    <property type="term" value="C:synapse"/>
    <property type="evidence" value="ECO:0007669"/>
    <property type="project" value="GOC"/>
</dbReference>
<accession>A0A0P6J189</accession>
<dbReference type="GO" id="GO:0098552">
    <property type="term" value="C:side of membrane"/>
    <property type="evidence" value="ECO:0007669"/>
    <property type="project" value="UniProtKB-KW"/>
</dbReference>
<evidence type="ECO:0000256" key="5">
    <source>
        <dbReference type="ARBA" id="ARBA00022622"/>
    </source>
</evidence>
<evidence type="ECO:0000313" key="17">
    <source>
        <dbReference type="EMBL" id="JAN97849.1"/>
    </source>
</evidence>
<keyword evidence="9" id="KW-1015">Disulfide bond</keyword>
<evidence type="ECO:0000256" key="11">
    <source>
        <dbReference type="ARBA" id="ARBA00023273"/>
    </source>
</evidence>
<dbReference type="SUPFAM" id="SSF57302">
    <property type="entry name" value="Snake toxin-like"/>
    <property type="match status" value="1"/>
</dbReference>
<evidence type="ECO:0000256" key="9">
    <source>
        <dbReference type="ARBA" id="ARBA00023157"/>
    </source>
</evidence>
<dbReference type="GO" id="GO:0005886">
    <property type="term" value="C:plasma membrane"/>
    <property type="evidence" value="ECO:0007669"/>
    <property type="project" value="UniProtKB-SubCell"/>
</dbReference>
<dbReference type="GO" id="GO:0033130">
    <property type="term" value="F:acetylcholine receptor binding"/>
    <property type="evidence" value="ECO:0007669"/>
    <property type="project" value="Ensembl"/>
</dbReference>
<feature type="chain" id="PRO_5044545199" description="Ly-6/neurotoxin-like protein 1" evidence="15">
    <location>
        <begin position="21"/>
        <end position="116"/>
    </location>
</feature>
<evidence type="ECO:0000256" key="6">
    <source>
        <dbReference type="ARBA" id="ARBA00022729"/>
    </source>
</evidence>
<evidence type="ECO:0000313" key="19">
    <source>
        <dbReference type="RefSeq" id="XP_004837922.1"/>
    </source>
</evidence>
<evidence type="ECO:0000256" key="1">
    <source>
        <dbReference type="ARBA" id="ARBA00004240"/>
    </source>
</evidence>
<dbReference type="RefSeq" id="XP_004837922.1">
    <property type="nucleotide sequence ID" value="XM_004837865.3"/>
</dbReference>
<dbReference type="OrthoDB" id="9836900at2759"/>
<dbReference type="InterPro" id="IPR051110">
    <property type="entry name" value="Ly-6/neurotoxin-like_GPI-ap"/>
</dbReference>
<keyword evidence="5" id="KW-0336">GPI-anchor</keyword>
<keyword evidence="17" id="KW-0800">Toxin</keyword>
<evidence type="ECO:0000256" key="7">
    <source>
        <dbReference type="ARBA" id="ARBA00022824"/>
    </source>
</evidence>
<comment type="subcellular location">
    <subcellularLocation>
        <location evidence="3">Cell membrane</location>
        <topology evidence="3">Lipid-anchor</topology>
        <topology evidence="3">GPI-anchor</topology>
    </subcellularLocation>
    <subcellularLocation>
        <location evidence="2">Cell projection</location>
        <location evidence="2">Dendrite</location>
    </subcellularLocation>
    <subcellularLocation>
        <location evidence="1">Endoplasmic reticulum</location>
    </subcellularLocation>
</comment>
<sequence length="116" mass="12601">MAHLLALLLVAVVGLPLAQALDCHVCAYNGDNCFNPMRCPTMVRYCMTTRTYYTPYRMKVSKSCVPSCFETVYDGYSKHASTTSCCQYDLCNGAGLTAPGTLALASILLATIWGLI</sequence>
<dbReference type="AlphaFoldDB" id="A0A0P6J189"/>
<dbReference type="InterPro" id="IPR016054">
    <property type="entry name" value="LY6_UPA_recep-like"/>
</dbReference>
<keyword evidence="8" id="KW-0472">Membrane</keyword>
<keyword evidence="11" id="KW-0966">Cell projection</keyword>
<dbReference type="GO" id="GO:0005783">
    <property type="term" value="C:endoplasmic reticulum"/>
    <property type="evidence" value="ECO:0007669"/>
    <property type="project" value="UniProtKB-SubCell"/>
</dbReference>
<evidence type="ECO:0000256" key="4">
    <source>
        <dbReference type="ARBA" id="ARBA00022475"/>
    </source>
</evidence>
<dbReference type="FunFam" id="2.10.60.10:FF:000003">
    <property type="entry name" value="lymphocyte antigen 6E isoform X1"/>
    <property type="match status" value="1"/>
</dbReference>
<dbReference type="CDD" id="cd23585">
    <property type="entry name" value="TFP_LU_ECD_LYNX1"/>
    <property type="match status" value="1"/>
</dbReference>
<evidence type="ECO:0000256" key="14">
    <source>
        <dbReference type="ARBA" id="ARBA00046832"/>
    </source>
</evidence>
<keyword evidence="10" id="KW-0325">Glycoprotein</keyword>
<dbReference type="Pfam" id="PF00087">
    <property type="entry name" value="Toxin_TOLIP"/>
    <property type="match status" value="1"/>
</dbReference>
<dbReference type="Gene3D" id="2.10.60.10">
    <property type="entry name" value="CD59"/>
    <property type="match status" value="1"/>
</dbReference>
<dbReference type="InterPro" id="IPR035076">
    <property type="entry name" value="Toxin/TOLIP"/>
</dbReference>
<evidence type="ECO:0000256" key="8">
    <source>
        <dbReference type="ARBA" id="ARBA00023136"/>
    </source>
</evidence>
<evidence type="ECO:0000256" key="15">
    <source>
        <dbReference type="SAM" id="SignalP"/>
    </source>
</evidence>
<reference evidence="19" key="2">
    <citation type="submission" date="2025-04" db="UniProtKB">
        <authorList>
            <consortium name="RefSeq"/>
        </authorList>
    </citation>
    <scope>IDENTIFICATION</scope>
</reference>
<dbReference type="InterPro" id="IPR045860">
    <property type="entry name" value="Snake_toxin-like_sf"/>
</dbReference>
<dbReference type="GO" id="GO:0008200">
    <property type="term" value="F:ion channel inhibitor activity"/>
    <property type="evidence" value="ECO:0007669"/>
    <property type="project" value="Ensembl"/>
</dbReference>
<dbReference type="GO" id="GO:0007271">
    <property type="term" value="P:synaptic transmission, cholinergic"/>
    <property type="evidence" value="ECO:0007669"/>
    <property type="project" value="Ensembl"/>
</dbReference>
<keyword evidence="18" id="KW-1185">Reference proteome</keyword>
<evidence type="ECO:0000256" key="2">
    <source>
        <dbReference type="ARBA" id="ARBA00004279"/>
    </source>
</evidence>
<dbReference type="PANTHER" id="PTHR16983">
    <property type="entry name" value="UPAR/LY6 DOMAIN-CONTAINING PROTEIN"/>
    <property type="match status" value="1"/>
</dbReference>
<keyword evidence="12" id="KW-0449">Lipoprotein</keyword>
<evidence type="ECO:0000256" key="12">
    <source>
        <dbReference type="ARBA" id="ARBA00023288"/>
    </source>
</evidence>
<organism evidence="17">
    <name type="scientific">Heterocephalus glaber</name>
    <name type="common">Naked mole rat</name>
    <dbReference type="NCBI Taxonomy" id="10181"/>
    <lineage>
        <taxon>Eukaryota</taxon>
        <taxon>Metazoa</taxon>
        <taxon>Chordata</taxon>
        <taxon>Craniata</taxon>
        <taxon>Vertebrata</taxon>
        <taxon>Euteleostomi</taxon>
        <taxon>Mammalia</taxon>
        <taxon>Eutheria</taxon>
        <taxon>Euarchontoglires</taxon>
        <taxon>Glires</taxon>
        <taxon>Rodentia</taxon>
        <taxon>Hystricomorpha</taxon>
        <taxon>Bathyergidae</taxon>
        <taxon>Heterocephalus</taxon>
    </lineage>
</organism>
<feature type="domain" description="UPAR/Ly6" evidence="16">
    <location>
        <begin position="21"/>
        <end position="105"/>
    </location>
</feature>
<dbReference type="PANTHER" id="PTHR16983:SF27">
    <property type="entry name" value="LY-6_NEUROTOXIN-LIKE PROTEIN 1"/>
    <property type="match status" value="1"/>
</dbReference>
<dbReference type="GO" id="GO:0030425">
    <property type="term" value="C:dendrite"/>
    <property type="evidence" value="ECO:0007669"/>
    <property type="project" value="UniProtKB-SubCell"/>
</dbReference>
<evidence type="ECO:0000256" key="3">
    <source>
        <dbReference type="ARBA" id="ARBA00004609"/>
    </source>
</evidence>
<reference evidence="17" key="1">
    <citation type="submission" date="2015-10" db="EMBL/GenBank/DDBJ databases">
        <title>FRAMA: From RNA-seq data to annotated mRNA assemblies.</title>
        <authorList>
            <person name="Bens M."/>
            <person name="Sahm A."/>
            <person name="Jahn N."/>
            <person name="Morhart M."/>
            <person name="Holtze S."/>
            <person name="Hildebrandt T.B."/>
            <person name="Platzer M."/>
            <person name="Szafranski K."/>
        </authorList>
    </citation>
    <scope>NUCLEOTIDE SEQUENCE</scope>
    <source>
        <tissue evidence="17">Skin</tissue>
    </source>
</reference>
<name>A0A0P6J189_HETGA</name>
<gene>
    <name evidence="17" type="primary">LYNX1</name>
    <name evidence="19" type="synonym">LOC101702588</name>
</gene>
<dbReference type="EMBL" id="GEBF01005783">
    <property type="protein sequence ID" value="JAN97849.1"/>
    <property type="molecule type" value="Transcribed_RNA"/>
</dbReference>
<keyword evidence="17" id="KW-0528">Neurotoxin</keyword>
<proteinExistence type="predicted"/>
<dbReference type="GO" id="GO:0030550">
    <property type="term" value="F:acetylcholine receptor inhibitor activity"/>
    <property type="evidence" value="ECO:0007669"/>
    <property type="project" value="Ensembl"/>
</dbReference>
<keyword evidence="4" id="KW-1003">Cell membrane</keyword>
<comment type="subunit">
    <text evidence="14">Interacts with nAChRs containing alpha-4:beta-2 (CHRNA4:CHRNB2) and alpha-7 (CHRNA7) subunits. Interacts with CHRNA4 probably in the endoplasmic reticulum prior to nAChR pentameric assembly. Interacts with KCNA2/Potassium voltage-gated channel subfamily A member 2.</text>
</comment>
<feature type="signal peptide" evidence="15">
    <location>
        <begin position="1"/>
        <end position="20"/>
    </location>
</feature>
<evidence type="ECO:0000256" key="13">
    <source>
        <dbReference type="ARBA" id="ARBA00039344"/>
    </source>
</evidence>
<keyword evidence="6 15" id="KW-0732">Signal</keyword>
<evidence type="ECO:0000259" key="16">
    <source>
        <dbReference type="SMART" id="SM00134"/>
    </source>
</evidence>
<keyword evidence="7" id="KW-0256">Endoplasmic reticulum</keyword>
<dbReference type="Proteomes" id="UP000694906">
    <property type="component" value="Unplaced"/>
</dbReference>